<dbReference type="InterPro" id="IPR007597">
    <property type="entry name" value="CheC"/>
</dbReference>
<dbReference type="Pfam" id="PF04509">
    <property type="entry name" value="CheC"/>
    <property type="match status" value="2"/>
</dbReference>
<dbReference type="InterPro" id="IPR051469">
    <property type="entry name" value="FliN/MopA/SpaO"/>
</dbReference>
<dbReference type="PANTHER" id="PTHR43484:SF1">
    <property type="entry name" value="FLAGELLAR MOTOR SWITCH PROTEIN FLIN"/>
    <property type="match status" value="1"/>
</dbReference>
<dbReference type="PRINTS" id="PR00956">
    <property type="entry name" value="FLGMOTORFLIN"/>
</dbReference>
<dbReference type="InterPro" id="IPR001543">
    <property type="entry name" value="FliN-like_C"/>
</dbReference>
<evidence type="ECO:0000256" key="7">
    <source>
        <dbReference type="SAM" id="MobiDB-lite"/>
    </source>
</evidence>
<dbReference type="GO" id="GO:0005886">
    <property type="term" value="C:plasma membrane"/>
    <property type="evidence" value="ECO:0007669"/>
    <property type="project" value="UniProtKB-SubCell"/>
</dbReference>
<dbReference type="CDD" id="cd17907">
    <property type="entry name" value="FliY_FliN-Y"/>
    <property type="match status" value="1"/>
</dbReference>
<dbReference type="InterPro" id="IPR012826">
    <property type="entry name" value="FliN"/>
</dbReference>
<accession>E6U6I9</accession>
<dbReference type="STRING" id="663278.Ethha_2566"/>
<dbReference type="GO" id="GO:0006935">
    <property type="term" value="P:chemotaxis"/>
    <property type="evidence" value="ECO:0007669"/>
    <property type="project" value="UniProtKB-KW"/>
</dbReference>
<evidence type="ECO:0000259" key="9">
    <source>
        <dbReference type="Pfam" id="PF04509"/>
    </source>
</evidence>
<dbReference type="GO" id="GO:0009425">
    <property type="term" value="C:bacterial-type flagellum basal body"/>
    <property type="evidence" value="ECO:0007669"/>
    <property type="project" value="InterPro"/>
</dbReference>
<dbReference type="AlphaFoldDB" id="E6U6I9"/>
<dbReference type="RefSeq" id="WP_013486402.1">
    <property type="nucleotide sequence ID" value="NC_014828.1"/>
</dbReference>
<dbReference type="SUPFAM" id="SSF101801">
    <property type="entry name" value="Surface presentation of antigens (SPOA)"/>
    <property type="match status" value="1"/>
</dbReference>
<feature type="domain" description="CheC-like protein" evidence="9">
    <location>
        <begin position="107"/>
        <end position="142"/>
    </location>
</feature>
<protein>
    <submittedName>
        <fullName evidence="10">CheC, inhibitor of MCP methylation / FliN fusion protein</fullName>
    </submittedName>
</protein>
<keyword evidence="5" id="KW-0283">Flagellar rotation</keyword>
<evidence type="ECO:0000256" key="4">
    <source>
        <dbReference type="ARBA" id="ARBA00022500"/>
    </source>
</evidence>
<dbReference type="GO" id="GO:0071973">
    <property type="term" value="P:bacterial-type flagellum-dependent cell motility"/>
    <property type="evidence" value="ECO:0007669"/>
    <property type="project" value="InterPro"/>
</dbReference>
<dbReference type="InterPro" id="IPR001172">
    <property type="entry name" value="FliN_T3SS_HrcQb"/>
</dbReference>
<reference evidence="10 11" key="1">
    <citation type="submission" date="2010-12" db="EMBL/GenBank/DDBJ databases">
        <title>Complete sequence of Ethanoligenens harbinense YUAN-3.</title>
        <authorList>
            <person name="Lucas S."/>
            <person name="Copeland A."/>
            <person name="Lapidus A."/>
            <person name="Cheng J.-F."/>
            <person name="Bruce D."/>
            <person name="Goodwin L."/>
            <person name="Pitluck S."/>
            <person name="Chertkov O."/>
            <person name="Misra M."/>
            <person name="Detter J.C."/>
            <person name="Han C."/>
            <person name="Tapia R."/>
            <person name="Land M."/>
            <person name="Hauser L."/>
            <person name="Jeffries C."/>
            <person name="Kyrpides N."/>
            <person name="Ivanova N."/>
            <person name="Mikhailova N."/>
            <person name="Wang A."/>
            <person name="Mouttaki H."/>
            <person name="He Z."/>
            <person name="Zhou J."/>
            <person name="Hemme C.L."/>
            <person name="Woyke T."/>
        </authorList>
    </citation>
    <scope>NUCLEOTIDE SEQUENCE [LARGE SCALE GENOMIC DNA]</scope>
    <source>
        <strain evidence="11">DSM 18485 / JCM 12961 / CGMCC 1.5033 / YUAN-3</strain>
    </source>
</reference>
<feature type="domain" description="Flagellar motor switch protein FliN-like C-terminal" evidence="8">
    <location>
        <begin position="298"/>
        <end position="368"/>
    </location>
</feature>
<evidence type="ECO:0000256" key="5">
    <source>
        <dbReference type="ARBA" id="ARBA00022779"/>
    </source>
</evidence>
<feature type="domain" description="CheC-like protein" evidence="9">
    <location>
        <begin position="13"/>
        <end position="47"/>
    </location>
</feature>
<evidence type="ECO:0000256" key="6">
    <source>
        <dbReference type="ARBA" id="ARBA00023136"/>
    </source>
</evidence>
<dbReference type="HOGENOM" id="CLU_033893_0_0_9"/>
<dbReference type="EMBL" id="CP002400">
    <property type="protein sequence ID" value="ADU28059.1"/>
    <property type="molecule type" value="Genomic_DNA"/>
</dbReference>
<proteinExistence type="inferred from homology"/>
<dbReference type="eggNOG" id="COG1776">
    <property type="taxonomic scope" value="Bacteria"/>
</dbReference>
<evidence type="ECO:0000313" key="10">
    <source>
        <dbReference type="EMBL" id="ADU28059.1"/>
    </source>
</evidence>
<feature type="compositionally biased region" description="Pro residues" evidence="7">
    <location>
        <begin position="214"/>
        <end position="232"/>
    </location>
</feature>
<dbReference type="InterPro" id="IPR036429">
    <property type="entry name" value="SpoA-like_sf"/>
</dbReference>
<comment type="subcellular location">
    <subcellularLocation>
        <location evidence="1">Cell membrane</location>
        <topology evidence="1">Peripheral membrane protein</topology>
        <orientation evidence="1">Cytoplasmic side</orientation>
    </subcellularLocation>
</comment>
<evidence type="ECO:0000256" key="2">
    <source>
        <dbReference type="ARBA" id="ARBA00009226"/>
    </source>
</evidence>
<sequence>MSQNEGFVLTQDEKDILGEISNISMGSAATALSNILGQKVVITSPHVEKGSRQAIEDLEKIPSIGVIISYTEGVIGENFLIMRSADAAQIVNLLMGGDVESEEFGEIQISAIAEVMNQMMGGSATALSGFIGRTVNISPPSAFVLTEENKEEKLAFIYSQADQVVFVKFRFFVENMFESEIFMVMTRDFQRELVQAMLDKMGISNLSEMSGSAPEPPAAPQSEPPAPEPAAPPVSVAPAAPAAATAPVSAPTAPAASAAPAAARQEAAAAATAVRPAVLPQFAPQPVLSHEEQNNFELIQEVPLDLSVEVGRSRKLVREILDFAVGSIIELDKQAGDPVDIIVNGQLIAQGEVVVIDENFGVRITEIIGKQSKA</sequence>
<dbReference type="NCBIfam" id="NF005995">
    <property type="entry name" value="PRK08119.1"/>
    <property type="match status" value="1"/>
</dbReference>
<dbReference type="Gene3D" id="3.40.1550.10">
    <property type="entry name" value="CheC-like"/>
    <property type="match status" value="1"/>
</dbReference>
<dbReference type="KEGG" id="eha:Ethha_2566"/>
<comment type="similarity">
    <text evidence="2">Belongs to the FliN/MopA/SpaO family.</text>
</comment>
<evidence type="ECO:0000259" key="8">
    <source>
        <dbReference type="Pfam" id="PF01052"/>
    </source>
</evidence>
<evidence type="ECO:0000256" key="3">
    <source>
        <dbReference type="ARBA" id="ARBA00022475"/>
    </source>
</evidence>
<evidence type="ECO:0000256" key="1">
    <source>
        <dbReference type="ARBA" id="ARBA00004413"/>
    </source>
</evidence>
<name>E6U6I9_ETHHY</name>
<dbReference type="GO" id="GO:0003774">
    <property type="term" value="F:cytoskeletal motor activity"/>
    <property type="evidence" value="ECO:0007669"/>
    <property type="project" value="InterPro"/>
</dbReference>
<dbReference type="eggNOG" id="COG1886">
    <property type="taxonomic scope" value="Bacteria"/>
</dbReference>
<keyword evidence="11" id="KW-1185">Reference proteome</keyword>
<evidence type="ECO:0000313" key="11">
    <source>
        <dbReference type="Proteomes" id="UP000001551"/>
    </source>
</evidence>
<dbReference type="GO" id="GO:0016787">
    <property type="term" value="F:hydrolase activity"/>
    <property type="evidence" value="ECO:0007669"/>
    <property type="project" value="InterPro"/>
</dbReference>
<dbReference type="Gene3D" id="2.30.330.10">
    <property type="entry name" value="SpoA-like"/>
    <property type="match status" value="1"/>
</dbReference>
<dbReference type="Proteomes" id="UP000001551">
    <property type="component" value="Chromosome"/>
</dbReference>
<dbReference type="NCBIfam" id="TIGR02480">
    <property type="entry name" value="fliN"/>
    <property type="match status" value="1"/>
</dbReference>
<dbReference type="InterPro" id="IPR028976">
    <property type="entry name" value="CheC-like_sf"/>
</dbReference>
<organism evidence="10 11">
    <name type="scientific">Ethanoligenens harbinense (strain DSM 18485 / JCM 12961 / CGMCC 1.5033 / YUAN-3)</name>
    <dbReference type="NCBI Taxonomy" id="663278"/>
    <lineage>
        <taxon>Bacteria</taxon>
        <taxon>Bacillati</taxon>
        <taxon>Bacillota</taxon>
        <taxon>Clostridia</taxon>
        <taxon>Eubacteriales</taxon>
        <taxon>Oscillospiraceae</taxon>
        <taxon>Ethanoligenens</taxon>
    </lineage>
</organism>
<dbReference type="SUPFAM" id="SSF103039">
    <property type="entry name" value="CheC-like"/>
    <property type="match status" value="1"/>
</dbReference>
<keyword evidence="4" id="KW-0145">Chemotaxis</keyword>
<gene>
    <name evidence="10" type="ordered locus">Ethha_2566</name>
</gene>
<keyword evidence="3" id="KW-1003">Cell membrane</keyword>
<dbReference type="Pfam" id="PF01052">
    <property type="entry name" value="FliMN_C"/>
    <property type="match status" value="1"/>
</dbReference>
<dbReference type="PANTHER" id="PTHR43484">
    <property type="match status" value="1"/>
</dbReference>
<feature type="region of interest" description="Disordered" evidence="7">
    <location>
        <begin position="206"/>
        <end position="238"/>
    </location>
</feature>
<keyword evidence="6" id="KW-0472">Membrane</keyword>